<dbReference type="Proteomes" id="UP000019804">
    <property type="component" value="Unassembled WGS sequence"/>
</dbReference>
<dbReference type="HOGENOM" id="CLU_2621612_0_0_1"/>
<evidence type="ECO:0000313" key="2">
    <source>
        <dbReference type="EMBL" id="EYE94088.1"/>
    </source>
</evidence>
<evidence type="ECO:0000256" key="1">
    <source>
        <dbReference type="SAM" id="Phobius"/>
    </source>
</evidence>
<evidence type="ECO:0000313" key="3">
    <source>
        <dbReference type="Proteomes" id="UP000019804"/>
    </source>
</evidence>
<dbReference type="RefSeq" id="XP_040637776.1">
    <property type="nucleotide sequence ID" value="XM_040777680.1"/>
</dbReference>
<gene>
    <name evidence="2" type="ORF">EURHEDRAFT_107031</name>
</gene>
<keyword evidence="1" id="KW-0812">Transmembrane</keyword>
<dbReference type="EMBL" id="KK088428">
    <property type="protein sequence ID" value="EYE94088.1"/>
    <property type="molecule type" value="Genomic_DNA"/>
</dbReference>
<organism evidence="2 3">
    <name type="scientific">Aspergillus ruber (strain CBS 135680)</name>
    <dbReference type="NCBI Taxonomy" id="1388766"/>
    <lineage>
        <taxon>Eukaryota</taxon>
        <taxon>Fungi</taxon>
        <taxon>Dikarya</taxon>
        <taxon>Ascomycota</taxon>
        <taxon>Pezizomycotina</taxon>
        <taxon>Eurotiomycetes</taxon>
        <taxon>Eurotiomycetidae</taxon>
        <taxon>Eurotiales</taxon>
        <taxon>Aspergillaceae</taxon>
        <taxon>Aspergillus</taxon>
        <taxon>Aspergillus subgen. Aspergillus</taxon>
    </lineage>
</organism>
<accession>A0A017SAQ0</accession>
<dbReference type="AlphaFoldDB" id="A0A017SAQ0"/>
<feature type="transmembrane region" description="Helical" evidence="1">
    <location>
        <begin position="6"/>
        <end position="31"/>
    </location>
</feature>
<keyword evidence="3" id="KW-1185">Reference proteome</keyword>
<keyword evidence="1" id="KW-1133">Transmembrane helix</keyword>
<protein>
    <submittedName>
        <fullName evidence="2">Uncharacterized protein</fullName>
    </submittedName>
</protein>
<dbReference type="GeneID" id="63692804"/>
<name>A0A017SAQ0_ASPRC</name>
<proteinExistence type="predicted"/>
<keyword evidence="1" id="KW-0472">Membrane</keyword>
<reference evidence="3" key="1">
    <citation type="journal article" date="2014" name="Nat. Commun.">
        <title>Genomic adaptations of the halophilic Dead Sea filamentous fungus Eurotium rubrum.</title>
        <authorList>
            <person name="Kis-Papo T."/>
            <person name="Weig A.R."/>
            <person name="Riley R."/>
            <person name="Persoh D."/>
            <person name="Salamov A."/>
            <person name="Sun H."/>
            <person name="Lipzen A."/>
            <person name="Wasser S.P."/>
            <person name="Rambold G."/>
            <person name="Grigoriev I.V."/>
            <person name="Nevo E."/>
        </authorList>
    </citation>
    <scope>NUCLEOTIDE SEQUENCE [LARGE SCALE GENOMIC DNA]</scope>
    <source>
        <strain evidence="3">CBS 135680</strain>
    </source>
</reference>
<sequence length="78" mass="9415">MGDAKMYLDIYQCIFSWIIRLSLRLLCTNVVPSTTKMNRENRSLRDFIRMYRYRLAYLVMAVFLLPRGNTQEEKPGWF</sequence>
<feature type="transmembrane region" description="Helical" evidence="1">
    <location>
        <begin position="51"/>
        <end position="68"/>
    </location>
</feature>